<protein>
    <submittedName>
        <fullName evidence="1">Uncharacterized protein</fullName>
    </submittedName>
</protein>
<evidence type="ECO:0000313" key="2">
    <source>
        <dbReference type="Proteomes" id="UP000660083"/>
    </source>
</evidence>
<organism evidence="1 2">
    <name type="scientific">Acinetobacter pittii</name>
    <name type="common">Acinetobacter genomosp. 3</name>
    <dbReference type="NCBI Taxonomy" id="48296"/>
    <lineage>
        <taxon>Bacteria</taxon>
        <taxon>Pseudomonadati</taxon>
        <taxon>Pseudomonadota</taxon>
        <taxon>Gammaproteobacteria</taxon>
        <taxon>Moraxellales</taxon>
        <taxon>Moraxellaceae</taxon>
        <taxon>Acinetobacter</taxon>
        <taxon>Acinetobacter calcoaceticus/baumannii complex</taxon>
    </lineage>
</organism>
<dbReference type="RefSeq" id="WP_161511739.1">
    <property type="nucleotide sequence ID" value="NZ_CP027658.1"/>
</dbReference>
<gene>
    <name evidence="1" type="ORF">JDA50_15265</name>
</gene>
<comment type="caution">
    <text evidence="1">The sequence shown here is derived from an EMBL/GenBank/DDBJ whole genome shotgun (WGS) entry which is preliminary data.</text>
</comment>
<reference evidence="1" key="1">
    <citation type="submission" date="2020-12" db="EMBL/GenBank/DDBJ databases">
        <authorList>
            <person name="Chopjitt P."/>
        </authorList>
    </citation>
    <scope>NUCLEOTIDE SEQUENCE</scope>
    <source>
        <strain evidence="1">AP1</strain>
    </source>
</reference>
<dbReference type="Proteomes" id="UP000660083">
    <property type="component" value="Unassembled WGS sequence"/>
</dbReference>
<sequence>MKIFIIKFSKKLQEFAKHHLLIFAFGMLGLLILAGTVIINFFWGGSPCLPPATNSTDNKDYITLYIAMLGVVATLYGSFVVIYAYAGWKEQVKHEKSLTALIDVSATFAKLHRAIIRLKLEKKHTNFNKNYKDDDFIKKLVERRSEFDTEVDKITVIFDELDFAIKALYLVSERKDSPFKSVSDEYFKITHVWKDIYLRLLGTVNDGHINEVEYTKLIKEYEYRLYYIQVKYDPHEDEIKNHNDEPIFLSMKHLKGLNEETNKLIEEFRESL</sequence>
<dbReference type="AlphaFoldDB" id="A0A8I1HEA3"/>
<accession>A0A8I1HEA3</accession>
<proteinExistence type="predicted"/>
<name>A0A8I1HEA3_ACIPI</name>
<dbReference type="EMBL" id="JAEFCT010000013">
    <property type="protein sequence ID" value="MBK1445779.1"/>
    <property type="molecule type" value="Genomic_DNA"/>
</dbReference>
<evidence type="ECO:0000313" key="1">
    <source>
        <dbReference type="EMBL" id="MBK1445779.1"/>
    </source>
</evidence>